<reference evidence="2 3" key="1">
    <citation type="submission" date="2014-04" db="EMBL/GenBank/DDBJ databases">
        <title>Evolutionary Origins and Diversification of the Mycorrhizal Mutualists.</title>
        <authorList>
            <consortium name="DOE Joint Genome Institute"/>
            <consortium name="Mycorrhizal Genomics Consortium"/>
            <person name="Kohler A."/>
            <person name="Kuo A."/>
            <person name="Nagy L.G."/>
            <person name="Floudas D."/>
            <person name="Copeland A."/>
            <person name="Barry K.W."/>
            <person name="Cichocki N."/>
            <person name="Veneault-Fourrey C."/>
            <person name="LaButti K."/>
            <person name="Lindquist E.A."/>
            <person name="Lipzen A."/>
            <person name="Lundell T."/>
            <person name="Morin E."/>
            <person name="Murat C."/>
            <person name="Riley R."/>
            <person name="Ohm R."/>
            <person name="Sun H."/>
            <person name="Tunlid A."/>
            <person name="Henrissat B."/>
            <person name="Grigoriev I.V."/>
            <person name="Hibbett D.S."/>
            <person name="Martin F."/>
        </authorList>
    </citation>
    <scope>NUCLEOTIDE SEQUENCE [LARGE SCALE GENOMIC DNA]</scope>
    <source>
        <strain evidence="2 3">MD-312</strain>
    </source>
</reference>
<feature type="region of interest" description="Disordered" evidence="1">
    <location>
        <begin position="472"/>
        <end position="533"/>
    </location>
</feature>
<evidence type="ECO:0000256" key="1">
    <source>
        <dbReference type="SAM" id="MobiDB-lite"/>
    </source>
</evidence>
<dbReference type="OrthoDB" id="2142040at2759"/>
<dbReference type="SUPFAM" id="SSF53300">
    <property type="entry name" value="vWA-like"/>
    <property type="match status" value="1"/>
</dbReference>
<evidence type="ECO:0000313" key="2">
    <source>
        <dbReference type="EMBL" id="KIJ61245.1"/>
    </source>
</evidence>
<dbReference type="Gene3D" id="3.40.50.410">
    <property type="entry name" value="von Willebrand factor, type A domain"/>
    <property type="match status" value="1"/>
</dbReference>
<name>A0A0C9VTG4_9AGAM</name>
<dbReference type="Proteomes" id="UP000053820">
    <property type="component" value="Unassembled WGS sequence"/>
</dbReference>
<dbReference type="HOGENOM" id="CLU_038386_0_0_1"/>
<organism evidence="2 3">
    <name type="scientific">Hydnomerulius pinastri MD-312</name>
    <dbReference type="NCBI Taxonomy" id="994086"/>
    <lineage>
        <taxon>Eukaryota</taxon>
        <taxon>Fungi</taxon>
        <taxon>Dikarya</taxon>
        <taxon>Basidiomycota</taxon>
        <taxon>Agaricomycotina</taxon>
        <taxon>Agaricomycetes</taxon>
        <taxon>Agaricomycetidae</taxon>
        <taxon>Boletales</taxon>
        <taxon>Boletales incertae sedis</taxon>
        <taxon>Leucogyrophana</taxon>
    </lineage>
</organism>
<feature type="compositionally biased region" description="Polar residues" evidence="1">
    <location>
        <begin position="1"/>
        <end position="22"/>
    </location>
</feature>
<dbReference type="Pfam" id="PF11901">
    <property type="entry name" value="DM9"/>
    <property type="match status" value="1"/>
</dbReference>
<feature type="compositionally biased region" description="Polar residues" evidence="1">
    <location>
        <begin position="473"/>
        <end position="483"/>
    </location>
</feature>
<accession>A0A0C9VTG4</accession>
<dbReference type="SMART" id="SM00696">
    <property type="entry name" value="DM9"/>
    <property type="match status" value="1"/>
</dbReference>
<evidence type="ECO:0008006" key="4">
    <source>
        <dbReference type="Google" id="ProtNLM"/>
    </source>
</evidence>
<gene>
    <name evidence="2" type="ORF">HYDPIDRAFT_31547</name>
</gene>
<protein>
    <recommendedName>
        <fullName evidence="4">VWFA domain-containing protein</fullName>
    </recommendedName>
</protein>
<keyword evidence="3" id="KW-1185">Reference proteome</keyword>
<proteinExistence type="predicted"/>
<dbReference type="PANTHER" id="PTHR34706:SF1">
    <property type="entry name" value="VWFA DOMAIN-CONTAINING PROTEIN"/>
    <property type="match status" value="1"/>
</dbReference>
<feature type="region of interest" description="Disordered" evidence="1">
    <location>
        <begin position="1"/>
        <end position="91"/>
    </location>
</feature>
<dbReference type="PANTHER" id="PTHR34706">
    <property type="entry name" value="SLR1338 PROTEIN"/>
    <property type="match status" value="1"/>
</dbReference>
<sequence length="533" mass="58605">MSSFRKAQLQKQPVASLSTTPTHGRGPSLTVSAEFGSMPEPQPTGTNFGTHRQSLSEQRPRQAFGDNRSRPTSEYGVSRPITPAAPQEPHLRHKDRWLEAARESTEHFKKHGSPLPLVWVLVEDNNIPPNAVPFGEDRNGTPLYIARALLEGGLHLGKAGQQFSGAVIGYAGKERIMTKYEVLVCASQLRWGFPSHEPNGVLAQGTVILAQQYKEDHHHQRPGFANARNPTEVESLNTTLYHSDIPRYIPDGFVLEPPPDREAGLRKLAEIKTVVLIDDSISMAEGDLWAQAREALAGIVDIANKYGSKGTDIHFMHQDVYGPNMQSKSYSTKLSPKACEDTPTALKLNQLIEHYLPLIERKGSAHEPITIIVITDGVATDQEDLERHIVDTAHRLDRNGVREDMFGIQFVQIGTDEAAAEVLHALDDHLVDHYKIRDIVDSTPFNPEQGAFDTEYMIKILLGSLHKDLDNAPPNTGVTSTLLSPLGGTGHTSSPRHGPAGYDRSPRGISTNLRLAGPSPRGTTLKTLPRPGY</sequence>
<dbReference type="AlphaFoldDB" id="A0A0C9VTG4"/>
<evidence type="ECO:0000313" key="3">
    <source>
        <dbReference type="Proteomes" id="UP000053820"/>
    </source>
</evidence>
<feature type="compositionally biased region" description="Polar residues" evidence="1">
    <location>
        <begin position="43"/>
        <end position="57"/>
    </location>
</feature>
<dbReference type="InterPro" id="IPR036465">
    <property type="entry name" value="vWFA_dom_sf"/>
</dbReference>
<dbReference type="InterPro" id="IPR006616">
    <property type="entry name" value="DM9_repeat"/>
</dbReference>
<dbReference type="EMBL" id="KN839864">
    <property type="protein sequence ID" value="KIJ61245.1"/>
    <property type="molecule type" value="Genomic_DNA"/>
</dbReference>